<comment type="similarity">
    <text evidence="2">Belongs to the inositol monophosphatase superfamily.</text>
</comment>
<dbReference type="EMBL" id="JBAMMX010000008">
    <property type="protein sequence ID" value="KAK6934317.1"/>
    <property type="molecule type" value="Genomic_DNA"/>
</dbReference>
<reference evidence="6 7" key="1">
    <citation type="submission" date="2023-12" db="EMBL/GenBank/DDBJ databases">
        <title>A high-quality genome assembly for Dillenia turbinata (Dilleniales).</title>
        <authorList>
            <person name="Chanderbali A."/>
        </authorList>
    </citation>
    <scope>NUCLEOTIDE SEQUENCE [LARGE SCALE GENOMIC DNA]</scope>
    <source>
        <strain evidence="6">LSX21</strain>
        <tissue evidence="6">Leaf</tissue>
    </source>
</reference>
<evidence type="ECO:0000313" key="6">
    <source>
        <dbReference type="EMBL" id="KAK6934317.1"/>
    </source>
</evidence>
<keyword evidence="3" id="KW-0479">Metal-binding</keyword>
<keyword evidence="5" id="KW-0460">Magnesium</keyword>
<evidence type="ECO:0000256" key="1">
    <source>
        <dbReference type="ARBA" id="ARBA00001946"/>
    </source>
</evidence>
<dbReference type="PANTHER" id="PTHR43200">
    <property type="entry name" value="PHOSPHATASE"/>
    <property type="match status" value="1"/>
</dbReference>
<comment type="caution">
    <text evidence="6">The sequence shown here is derived from an EMBL/GenBank/DDBJ whole genome shotgun (WGS) entry which is preliminary data.</text>
</comment>
<keyword evidence="4" id="KW-0378">Hydrolase</keyword>
<dbReference type="GO" id="GO:0000103">
    <property type="term" value="P:sulfate assimilation"/>
    <property type="evidence" value="ECO:0007669"/>
    <property type="project" value="TreeGrafter"/>
</dbReference>
<gene>
    <name evidence="6" type="ORF">RJ641_034472</name>
</gene>
<name>A0AAN8VVP1_9MAGN</name>
<dbReference type="InterPro" id="IPR051090">
    <property type="entry name" value="Inositol_monoP_superfamily"/>
</dbReference>
<evidence type="ECO:0000256" key="3">
    <source>
        <dbReference type="ARBA" id="ARBA00022723"/>
    </source>
</evidence>
<proteinExistence type="inferred from homology"/>
<organism evidence="6 7">
    <name type="scientific">Dillenia turbinata</name>
    <dbReference type="NCBI Taxonomy" id="194707"/>
    <lineage>
        <taxon>Eukaryota</taxon>
        <taxon>Viridiplantae</taxon>
        <taxon>Streptophyta</taxon>
        <taxon>Embryophyta</taxon>
        <taxon>Tracheophyta</taxon>
        <taxon>Spermatophyta</taxon>
        <taxon>Magnoliopsida</taxon>
        <taxon>eudicotyledons</taxon>
        <taxon>Gunneridae</taxon>
        <taxon>Pentapetalae</taxon>
        <taxon>Dilleniales</taxon>
        <taxon>Dilleniaceae</taxon>
        <taxon>Dillenia</taxon>
    </lineage>
</organism>
<evidence type="ECO:0000256" key="4">
    <source>
        <dbReference type="ARBA" id="ARBA00022801"/>
    </source>
</evidence>
<keyword evidence="7" id="KW-1185">Reference proteome</keyword>
<dbReference type="AlphaFoldDB" id="A0AAN8VVP1"/>
<comment type="cofactor">
    <cofactor evidence="1">
        <name>Mg(2+)</name>
        <dbReference type="ChEBI" id="CHEBI:18420"/>
    </cofactor>
</comment>
<dbReference type="GO" id="GO:0008441">
    <property type="term" value="F:3'(2'),5'-bisphosphate nucleotidase activity"/>
    <property type="evidence" value="ECO:0007669"/>
    <property type="project" value="TreeGrafter"/>
</dbReference>
<evidence type="ECO:0000313" key="7">
    <source>
        <dbReference type="Proteomes" id="UP001370490"/>
    </source>
</evidence>
<evidence type="ECO:0000256" key="2">
    <source>
        <dbReference type="ARBA" id="ARBA00009759"/>
    </source>
</evidence>
<protein>
    <submittedName>
        <fullName evidence="6">Uncharacterized protein</fullName>
    </submittedName>
</protein>
<dbReference type="Gene3D" id="3.30.540.10">
    <property type="entry name" value="Fructose-1,6-Bisphosphatase, subunit A, domain 1"/>
    <property type="match status" value="1"/>
</dbReference>
<dbReference type="PANTHER" id="PTHR43200:SF24">
    <property type="entry name" value="PAP-SPECIFIC PHOSPHATASE HAL2-LIKE"/>
    <property type="match status" value="1"/>
</dbReference>
<dbReference type="Proteomes" id="UP001370490">
    <property type="component" value="Unassembled WGS sequence"/>
</dbReference>
<evidence type="ECO:0000256" key="5">
    <source>
        <dbReference type="ARBA" id="ARBA00022842"/>
    </source>
</evidence>
<dbReference type="GO" id="GO:0046872">
    <property type="term" value="F:metal ion binding"/>
    <property type="evidence" value="ECO:0007669"/>
    <property type="project" value="UniProtKB-KW"/>
</dbReference>
<dbReference type="SUPFAM" id="SSF56655">
    <property type="entry name" value="Carbohydrate phosphatase"/>
    <property type="match status" value="1"/>
</dbReference>
<sequence length="134" mass="14927">MEEGKKKYSKKLDVVVRVVHLRCSLCQRVQENLISSSGDQVISKADDSPVTVADQSVQAVVSWVLAQSFGSDNVSIVAEEDLQTLSRPDSRLDMVLLVEMKNLRLPRFLRLSVDATQLVALKEDIGYLTLLMAH</sequence>
<accession>A0AAN8VVP1</accession>